<protein>
    <submittedName>
        <fullName evidence="2">Uncharacterized protein</fullName>
    </submittedName>
</protein>
<evidence type="ECO:0000256" key="1">
    <source>
        <dbReference type="SAM" id="MobiDB-lite"/>
    </source>
</evidence>
<name>A0A450S3I1_9GAMM</name>
<evidence type="ECO:0000313" key="2">
    <source>
        <dbReference type="EMBL" id="VFJ46221.1"/>
    </source>
</evidence>
<feature type="region of interest" description="Disordered" evidence="1">
    <location>
        <begin position="82"/>
        <end position="103"/>
    </location>
</feature>
<gene>
    <name evidence="2" type="ORF">BECKDK2373C_GA0170839_101445</name>
</gene>
<organism evidence="2">
    <name type="scientific">Candidatus Kentrum sp. DK</name>
    <dbReference type="NCBI Taxonomy" id="2126562"/>
    <lineage>
        <taxon>Bacteria</taxon>
        <taxon>Pseudomonadati</taxon>
        <taxon>Pseudomonadota</taxon>
        <taxon>Gammaproteobacteria</taxon>
        <taxon>Candidatus Kentrum</taxon>
    </lineage>
</organism>
<proteinExistence type="predicted"/>
<dbReference type="EMBL" id="CAADEY010000014">
    <property type="protein sequence ID" value="VFJ46221.1"/>
    <property type="molecule type" value="Genomic_DNA"/>
</dbReference>
<sequence>MLNDEIAEIREIRHRISEKCGHDIHKVAAYCQRIGEEWKRTNNTTNHSTTDPATRLKDAHLPCDEHTASLADDEYLLAPDPVVAVDRGETPDQGGLPGIPGDG</sequence>
<dbReference type="AlphaFoldDB" id="A0A450S3I1"/>
<accession>A0A450S3I1</accession>
<reference evidence="2" key="1">
    <citation type="submission" date="2019-02" db="EMBL/GenBank/DDBJ databases">
        <authorList>
            <person name="Gruber-Vodicka R. H."/>
            <person name="Seah K. B. B."/>
        </authorList>
    </citation>
    <scope>NUCLEOTIDE SEQUENCE</scope>
    <source>
        <strain evidence="2">BECK_DK161</strain>
    </source>
</reference>